<dbReference type="EMBL" id="JAAMPC010000010">
    <property type="protein sequence ID" value="KAG2287669.1"/>
    <property type="molecule type" value="Genomic_DNA"/>
</dbReference>
<dbReference type="AlphaFoldDB" id="A0A8X7UR01"/>
<sequence length="158" mass="18448">MQYEEEERGYIKGDDGDERRCEADSLPVGSFRFEYEISIERVGESPEKRGFTHLFPIQGCVGSCTARTRHHSSCKEMNWKYFSFRYPYYQTPHRTRWRLLCFQVLLLLSDQMLAVGFEEAKLARKYLDNPLNICLVGDQDEKLAEGIKLYAISAKSNK</sequence>
<evidence type="ECO:0000313" key="1">
    <source>
        <dbReference type="EMBL" id="KAG2287669.1"/>
    </source>
</evidence>
<reference evidence="1 2" key="1">
    <citation type="submission" date="2020-02" db="EMBL/GenBank/DDBJ databases">
        <authorList>
            <person name="Ma Q."/>
            <person name="Huang Y."/>
            <person name="Song X."/>
            <person name="Pei D."/>
        </authorList>
    </citation>
    <scope>NUCLEOTIDE SEQUENCE [LARGE SCALE GENOMIC DNA]</scope>
    <source>
        <strain evidence="1">Sxm20200214</strain>
        <tissue evidence="1">Leaf</tissue>
    </source>
</reference>
<gene>
    <name evidence="1" type="ORF">Bca52824_047273</name>
</gene>
<proteinExistence type="predicted"/>
<dbReference type="Proteomes" id="UP000886595">
    <property type="component" value="Unassembled WGS sequence"/>
</dbReference>
<name>A0A8X7UR01_BRACI</name>
<organism evidence="1 2">
    <name type="scientific">Brassica carinata</name>
    <name type="common">Ethiopian mustard</name>
    <name type="synonym">Abyssinian cabbage</name>
    <dbReference type="NCBI Taxonomy" id="52824"/>
    <lineage>
        <taxon>Eukaryota</taxon>
        <taxon>Viridiplantae</taxon>
        <taxon>Streptophyta</taxon>
        <taxon>Embryophyta</taxon>
        <taxon>Tracheophyta</taxon>
        <taxon>Spermatophyta</taxon>
        <taxon>Magnoliopsida</taxon>
        <taxon>eudicotyledons</taxon>
        <taxon>Gunneridae</taxon>
        <taxon>Pentapetalae</taxon>
        <taxon>rosids</taxon>
        <taxon>malvids</taxon>
        <taxon>Brassicales</taxon>
        <taxon>Brassicaceae</taxon>
        <taxon>Brassiceae</taxon>
        <taxon>Brassica</taxon>
    </lineage>
</organism>
<comment type="caution">
    <text evidence="1">The sequence shown here is derived from an EMBL/GenBank/DDBJ whole genome shotgun (WGS) entry which is preliminary data.</text>
</comment>
<keyword evidence="2" id="KW-1185">Reference proteome</keyword>
<evidence type="ECO:0000313" key="2">
    <source>
        <dbReference type="Proteomes" id="UP000886595"/>
    </source>
</evidence>
<protein>
    <submittedName>
        <fullName evidence="1">Uncharacterized protein</fullName>
    </submittedName>
</protein>
<accession>A0A8X7UR01</accession>